<keyword evidence="10" id="KW-1185">Reference proteome</keyword>
<dbReference type="Pfam" id="PF04104">
    <property type="entry name" value="DNA_primase_lrg"/>
    <property type="match status" value="1"/>
</dbReference>
<reference evidence="9" key="1">
    <citation type="journal article" date="2023" name="Insect Mol. Biol.">
        <title>Genome sequencing provides insights into the evolution of gene families encoding plant cell wall-degrading enzymes in longhorned beetles.</title>
        <authorList>
            <person name="Shin N.R."/>
            <person name="Okamura Y."/>
            <person name="Kirsch R."/>
            <person name="Pauchet Y."/>
        </authorList>
    </citation>
    <scope>NUCLEOTIDE SEQUENCE</scope>
    <source>
        <strain evidence="9">MMC_N1</strain>
    </source>
</reference>
<evidence type="ECO:0000256" key="3">
    <source>
        <dbReference type="ARBA" id="ARBA00022515"/>
    </source>
</evidence>
<evidence type="ECO:0000256" key="5">
    <source>
        <dbReference type="ARBA" id="ARBA00022723"/>
    </source>
</evidence>
<protein>
    <recommendedName>
        <fullName evidence="8">DNA primase large subunit C-terminal domain-containing protein</fullName>
    </recommendedName>
</protein>
<evidence type="ECO:0000313" key="9">
    <source>
        <dbReference type="EMBL" id="KAJ8967785.1"/>
    </source>
</evidence>
<keyword evidence="3" id="KW-0639">Primosome</keyword>
<gene>
    <name evidence="9" type="ORF">NQ317_005562</name>
</gene>
<comment type="cofactor">
    <cofactor evidence="1">
        <name>[4Fe-4S] cluster</name>
        <dbReference type="ChEBI" id="CHEBI:49883"/>
    </cofactor>
</comment>
<sequence>MEEESKFFPLCMLNLYKVLQMTNRLSHNDRFDFSLFIKGIGISLNDSLKFWEDAYSKQHASCSRCTHDWQKNEKRYIYGIRHLYGLEGSRKKLRTKVLSISPGTKSEQGCVVDFEEEKTLCATEDGGCPFKNFDDNSLRRALKKLLPNKDDEVEVMIYERKESPGESCKLFYNIILENFGNESVDRVVNFQNPVEYYVSLKNTALSSNSSNTNSNGAQNIETLVFKDCDKRYILENLNSEKQFRVVRSSQKQVDTPTNFQSQQFNLNSDGRQFRFPFGANT</sequence>
<evidence type="ECO:0000313" key="10">
    <source>
        <dbReference type="Proteomes" id="UP001162164"/>
    </source>
</evidence>
<keyword evidence="7" id="KW-0411">Iron-sulfur</keyword>
<feature type="domain" description="DNA primase large subunit C-terminal" evidence="8">
    <location>
        <begin position="4"/>
        <end position="197"/>
    </location>
</feature>
<keyword evidence="4" id="KW-0235">DNA replication</keyword>
<evidence type="ECO:0000256" key="1">
    <source>
        <dbReference type="ARBA" id="ARBA00001966"/>
    </source>
</evidence>
<dbReference type="EMBL" id="JAPWTJ010002136">
    <property type="protein sequence ID" value="KAJ8967785.1"/>
    <property type="molecule type" value="Genomic_DNA"/>
</dbReference>
<evidence type="ECO:0000259" key="8">
    <source>
        <dbReference type="Pfam" id="PF04104"/>
    </source>
</evidence>
<keyword evidence="2" id="KW-0004">4Fe-4S</keyword>
<keyword evidence="5" id="KW-0479">Metal-binding</keyword>
<dbReference type="PANTHER" id="PTHR10537">
    <property type="entry name" value="DNA PRIMASE LARGE SUBUNIT"/>
    <property type="match status" value="1"/>
</dbReference>
<accession>A0ABQ9IX72</accession>
<evidence type="ECO:0000256" key="4">
    <source>
        <dbReference type="ARBA" id="ARBA00022705"/>
    </source>
</evidence>
<dbReference type="InterPro" id="IPR007238">
    <property type="entry name" value="DNA_primase_lsu_euk/arc"/>
</dbReference>
<proteinExistence type="predicted"/>
<evidence type="ECO:0000256" key="2">
    <source>
        <dbReference type="ARBA" id="ARBA00022485"/>
    </source>
</evidence>
<comment type="caution">
    <text evidence="9">The sequence shown here is derived from an EMBL/GenBank/DDBJ whole genome shotgun (WGS) entry which is preliminary data.</text>
</comment>
<keyword evidence="6" id="KW-0408">Iron</keyword>
<dbReference type="PANTHER" id="PTHR10537:SF3">
    <property type="entry name" value="DNA PRIMASE LARGE SUBUNIT"/>
    <property type="match status" value="1"/>
</dbReference>
<evidence type="ECO:0000256" key="6">
    <source>
        <dbReference type="ARBA" id="ARBA00023004"/>
    </source>
</evidence>
<name>A0ABQ9IX72_9CUCU</name>
<organism evidence="9 10">
    <name type="scientific">Molorchus minor</name>
    <dbReference type="NCBI Taxonomy" id="1323400"/>
    <lineage>
        <taxon>Eukaryota</taxon>
        <taxon>Metazoa</taxon>
        <taxon>Ecdysozoa</taxon>
        <taxon>Arthropoda</taxon>
        <taxon>Hexapoda</taxon>
        <taxon>Insecta</taxon>
        <taxon>Pterygota</taxon>
        <taxon>Neoptera</taxon>
        <taxon>Endopterygota</taxon>
        <taxon>Coleoptera</taxon>
        <taxon>Polyphaga</taxon>
        <taxon>Cucujiformia</taxon>
        <taxon>Chrysomeloidea</taxon>
        <taxon>Cerambycidae</taxon>
        <taxon>Lamiinae</taxon>
        <taxon>Monochamini</taxon>
        <taxon>Molorchus</taxon>
    </lineage>
</organism>
<dbReference type="Proteomes" id="UP001162164">
    <property type="component" value="Unassembled WGS sequence"/>
</dbReference>
<evidence type="ECO:0000256" key="7">
    <source>
        <dbReference type="ARBA" id="ARBA00023014"/>
    </source>
</evidence>
<dbReference type="InterPro" id="IPR058560">
    <property type="entry name" value="DNA_primase_C"/>
</dbReference>